<sequence>MDLNSFSLLSLWSATALYALALIAFALDLARRSAEVKQAADAEALEGTGSLATEQAAGGVAVKVRPPKKATGAAAVTAKRSPSLRSAMALTVLGFLLHVAADVTRGLAAGRVPWANLYEFVMTGTMLVIAVFLVVNIKVDLRYLGTFITGLVVSLLCMATINFYVAVAPLPPALQSAWLVIHVFVATTAMGFLALGCALSVLQLLQARTEARGTSLANMKLKFMATFPSAERLENLAYRTIIVGFVLWTFTLIFGSIWAEAAWGRYWGWDTKEVWTFIIWVIYAGYIHARATRGWRGTRSSWLAVIGFAAVIFNFTVVNIFFKGLHSYSGL</sequence>
<evidence type="ECO:0000256" key="3">
    <source>
        <dbReference type="ARBA" id="ARBA00022748"/>
    </source>
</evidence>
<keyword evidence="3" id="KW-0201">Cytochrome c-type biogenesis</keyword>
<feature type="transmembrane region" description="Helical" evidence="6">
    <location>
        <begin position="144"/>
        <end position="165"/>
    </location>
</feature>
<dbReference type="Proteomes" id="UP000199183">
    <property type="component" value="Unassembled WGS sequence"/>
</dbReference>
<keyword evidence="2 6" id="KW-0812">Transmembrane</keyword>
<feature type="transmembrane region" description="Helical" evidence="6">
    <location>
        <begin position="6"/>
        <end position="27"/>
    </location>
</feature>
<feature type="transmembrane region" description="Helical" evidence="6">
    <location>
        <begin position="177"/>
        <end position="202"/>
    </location>
</feature>
<dbReference type="InterPro" id="IPR002541">
    <property type="entry name" value="Cyt_c_assembly"/>
</dbReference>
<evidence type="ECO:0000313" key="9">
    <source>
        <dbReference type="Proteomes" id="UP000199183"/>
    </source>
</evidence>
<keyword evidence="4 6" id="KW-1133">Transmembrane helix</keyword>
<gene>
    <name evidence="8" type="ORF">SAMN04489806_0786</name>
</gene>
<dbReference type="InterPro" id="IPR017562">
    <property type="entry name" value="Cyt_c_biogenesis_CcsA"/>
</dbReference>
<feature type="transmembrane region" description="Helical" evidence="6">
    <location>
        <begin position="301"/>
        <end position="322"/>
    </location>
</feature>
<organism evidence="8 9">
    <name type="scientific">Paramicrobacterium humi</name>
    <dbReference type="NCBI Taxonomy" id="640635"/>
    <lineage>
        <taxon>Bacteria</taxon>
        <taxon>Bacillati</taxon>
        <taxon>Actinomycetota</taxon>
        <taxon>Actinomycetes</taxon>
        <taxon>Micrococcales</taxon>
        <taxon>Microbacteriaceae</taxon>
        <taxon>Paramicrobacterium</taxon>
    </lineage>
</organism>
<dbReference type="GO" id="GO:0005886">
    <property type="term" value="C:plasma membrane"/>
    <property type="evidence" value="ECO:0007669"/>
    <property type="project" value="TreeGrafter"/>
</dbReference>
<dbReference type="Pfam" id="PF01578">
    <property type="entry name" value="Cytochrom_C_asm"/>
    <property type="match status" value="1"/>
</dbReference>
<evidence type="ECO:0000256" key="1">
    <source>
        <dbReference type="ARBA" id="ARBA00004141"/>
    </source>
</evidence>
<feature type="transmembrane region" description="Helical" evidence="6">
    <location>
        <begin position="236"/>
        <end position="259"/>
    </location>
</feature>
<name>A0A1H4JNA6_9MICO</name>
<feature type="transmembrane region" description="Helical" evidence="6">
    <location>
        <begin position="120"/>
        <end position="137"/>
    </location>
</feature>
<dbReference type="PANTHER" id="PTHR30071">
    <property type="entry name" value="HEME EXPORTER PROTEIN C"/>
    <property type="match status" value="1"/>
</dbReference>
<dbReference type="OrthoDB" id="9814290at2"/>
<evidence type="ECO:0000259" key="7">
    <source>
        <dbReference type="Pfam" id="PF01578"/>
    </source>
</evidence>
<dbReference type="InterPro" id="IPR045062">
    <property type="entry name" value="Cyt_c_biogenesis_CcsA/CcmC"/>
</dbReference>
<dbReference type="GO" id="GO:0017004">
    <property type="term" value="P:cytochrome complex assembly"/>
    <property type="evidence" value="ECO:0007669"/>
    <property type="project" value="UniProtKB-KW"/>
</dbReference>
<evidence type="ECO:0000256" key="6">
    <source>
        <dbReference type="SAM" id="Phobius"/>
    </source>
</evidence>
<evidence type="ECO:0000256" key="2">
    <source>
        <dbReference type="ARBA" id="ARBA00022692"/>
    </source>
</evidence>
<dbReference type="AlphaFoldDB" id="A0A1H4JNA6"/>
<dbReference type="RefSeq" id="WP_091180087.1">
    <property type="nucleotide sequence ID" value="NZ_FNRY01000001.1"/>
</dbReference>
<dbReference type="GO" id="GO:0020037">
    <property type="term" value="F:heme binding"/>
    <property type="evidence" value="ECO:0007669"/>
    <property type="project" value="InterPro"/>
</dbReference>
<dbReference type="EMBL" id="FNRY01000001">
    <property type="protein sequence ID" value="SEB47801.1"/>
    <property type="molecule type" value="Genomic_DNA"/>
</dbReference>
<comment type="subcellular location">
    <subcellularLocation>
        <location evidence="1">Membrane</location>
        <topology evidence="1">Multi-pass membrane protein</topology>
    </subcellularLocation>
</comment>
<accession>A0A1H4JNA6</accession>
<dbReference type="STRING" id="640635.SAMN04489806_0786"/>
<feature type="transmembrane region" description="Helical" evidence="6">
    <location>
        <begin position="87"/>
        <end position="108"/>
    </location>
</feature>
<evidence type="ECO:0000256" key="5">
    <source>
        <dbReference type="ARBA" id="ARBA00023136"/>
    </source>
</evidence>
<protein>
    <submittedName>
        <fullName evidence="8">Cytochrome c-type biogenesis protein CcsB</fullName>
    </submittedName>
</protein>
<dbReference type="PANTHER" id="PTHR30071:SF1">
    <property type="entry name" value="CYTOCHROME B_B6 PROTEIN-RELATED"/>
    <property type="match status" value="1"/>
</dbReference>
<feature type="transmembrane region" description="Helical" evidence="6">
    <location>
        <begin position="274"/>
        <end position="289"/>
    </location>
</feature>
<evidence type="ECO:0000256" key="4">
    <source>
        <dbReference type="ARBA" id="ARBA00022989"/>
    </source>
</evidence>
<proteinExistence type="predicted"/>
<keyword evidence="9" id="KW-1185">Reference proteome</keyword>
<reference evidence="8 9" key="1">
    <citation type="submission" date="2016-10" db="EMBL/GenBank/DDBJ databases">
        <authorList>
            <person name="de Groot N.N."/>
        </authorList>
    </citation>
    <scope>NUCLEOTIDE SEQUENCE [LARGE SCALE GENOMIC DNA]</scope>
    <source>
        <strain evidence="8 9">DSM 21799</strain>
    </source>
</reference>
<feature type="domain" description="Cytochrome c assembly protein" evidence="7">
    <location>
        <begin position="114"/>
        <end position="326"/>
    </location>
</feature>
<dbReference type="NCBIfam" id="TIGR03144">
    <property type="entry name" value="cytochr_II_ccsB"/>
    <property type="match status" value="1"/>
</dbReference>
<keyword evidence="5 6" id="KW-0472">Membrane</keyword>
<evidence type="ECO:0000313" key="8">
    <source>
        <dbReference type="EMBL" id="SEB47801.1"/>
    </source>
</evidence>